<sequence length="117" mass="12854">MKSPPAAARRFYLDSLLDAPKENPETIEENSGFCPPPDLQQALDSLTRVREPRLLSEGGSSDIEISLSTKYLEHEASSFDSECEGNDQDQDHLIADVEALADSRLLGSDDDIKSNNC</sequence>
<dbReference type="Proteomes" id="UP000286134">
    <property type="component" value="Unassembled WGS sequence"/>
</dbReference>
<evidence type="ECO:0000313" key="2">
    <source>
        <dbReference type="Proteomes" id="UP000286134"/>
    </source>
</evidence>
<accession>A0A420I3L7</accession>
<name>A0A420I3L7_9PEZI</name>
<evidence type="ECO:0000313" key="1">
    <source>
        <dbReference type="EMBL" id="RKF64231.1"/>
    </source>
</evidence>
<comment type="caution">
    <text evidence="1">The sequence shown here is derived from an EMBL/GenBank/DDBJ whole genome shotgun (WGS) entry which is preliminary data.</text>
</comment>
<reference evidence="1 2" key="1">
    <citation type="journal article" date="2018" name="BMC Genomics">
        <title>Comparative genome analyses reveal sequence features reflecting distinct modes of host-adaptation between dicot and monocot powdery mildew.</title>
        <authorList>
            <person name="Wu Y."/>
            <person name="Ma X."/>
            <person name="Pan Z."/>
            <person name="Kale S.D."/>
            <person name="Song Y."/>
            <person name="King H."/>
            <person name="Zhang Q."/>
            <person name="Presley C."/>
            <person name="Deng X."/>
            <person name="Wei C.I."/>
            <person name="Xiao S."/>
        </authorList>
    </citation>
    <scope>NUCLEOTIDE SEQUENCE [LARGE SCALE GENOMIC DNA]</scope>
    <source>
        <strain evidence="1">UMSG2</strain>
    </source>
</reference>
<organism evidence="1 2">
    <name type="scientific">Erysiphe neolycopersici</name>
    <dbReference type="NCBI Taxonomy" id="212602"/>
    <lineage>
        <taxon>Eukaryota</taxon>
        <taxon>Fungi</taxon>
        <taxon>Dikarya</taxon>
        <taxon>Ascomycota</taxon>
        <taxon>Pezizomycotina</taxon>
        <taxon>Leotiomycetes</taxon>
        <taxon>Erysiphales</taxon>
        <taxon>Erysiphaceae</taxon>
        <taxon>Erysiphe</taxon>
    </lineage>
</organism>
<dbReference type="AlphaFoldDB" id="A0A420I3L7"/>
<gene>
    <name evidence="1" type="ORF">OnM2_020008</name>
</gene>
<dbReference type="EMBL" id="MCFK01002026">
    <property type="protein sequence ID" value="RKF64231.1"/>
    <property type="molecule type" value="Genomic_DNA"/>
</dbReference>
<proteinExistence type="predicted"/>
<keyword evidence="2" id="KW-1185">Reference proteome</keyword>
<protein>
    <submittedName>
        <fullName evidence="1">Uncharacterized protein</fullName>
    </submittedName>
</protein>